<name>A0A096AGV7_9MICC</name>
<evidence type="ECO:0000259" key="1">
    <source>
        <dbReference type="PROSITE" id="PS51725"/>
    </source>
</evidence>
<dbReference type="InterPro" id="IPR050404">
    <property type="entry name" value="Heme-degrading_MO"/>
</dbReference>
<keyword evidence="2" id="KW-0503">Monooxygenase</keyword>
<organism evidence="2 3">
    <name type="scientific">Pseudoglutamicibacter albus DNF00011</name>
    <dbReference type="NCBI Taxonomy" id="1401063"/>
    <lineage>
        <taxon>Bacteria</taxon>
        <taxon>Bacillati</taxon>
        <taxon>Actinomycetota</taxon>
        <taxon>Actinomycetes</taxon>
        <taxon>Micrococcales</taxon>
        <taxon>Micrococcaceae</taxon>
        <taxon>Pseudoglutamicibacter</taxon>
    </lineage>
</organism>
<dbReference type="AlphaFoldDB" id="A0A096AGV7"/>
<dbReference type="EMBL" id="JRNH01000020">
    <property type="protein sequence ID" value="KGF20189.1"/>
    <property type="molecule type" value="Genomic_DNA"/>
</dbReference>
<dbReference type="PANTHER" id="PTHR34474">
    <property type="entry name" value="SIGNAL TRANSDUCTION PROTEIN TRAP"/>
    <property type="match status" value="1"/>
</dbReference>
<sequence length="97" mass="11207">MTFVNITALTYPEGAEAEIEQRFAARKKAVDTAEGFQGFELLRPQIGEDRYFVVTRWETREHFQAWLDARPARDHGDDEQRGMSVELLGFDVVPFND</sequence>
<accession>A0A096AGV7</accession>
<dbReference type="RefSeq" id="WP_035756352.1">
    <property type="nucleotide sequence ID" value="NZ_JRNH01000020.1"/>
</dbReference>
<dbReference type="Pfam" id="PF03992">
    <property type="entry name" value="ABM"/>
    <property type="match status" value="1"/>
</dbReference>
<dbReference type="InterPro" id="IPR011008">
    <property type="entry name" value="Dimeric_a/b-barrel"/>
</dbReference>
<dbReference type="InterPro" id="IPR007138">
    <property type="entry name" value="ABM_dom"/>
</dbReference>
<gene>
    <name evidence="2" type="ORF">HMPREF2128_06600</name>
</gene>
<protein>
    <submittedName>
        <fullName evidence="2">Antibiotic biosynthesis monooxygenase</fullName>
    </submittedName>
</protein>
<reference evidence="2 3" key="1">
    <citation type="submission" date="2014-07" db="EMBL/GenBank/DDBJ databases">
        <authorList>
            <person name="McCorrison J."/>
            <person name="Sanka R."/>
            <person name="Torralba M."/>
            <person name="Gillis M."/>
            <person name="Haft D.H."/>
            <person name="Methe B."/>
            <person name="Sutton G."/>
            <person name="Nelson K.E."/>
        </authorList>
    </citation>
    <scope>NUCLEOTIDE SEQUENCE [LARGE SCALE GENOMIC DNA]</scope>
    <source>
        <strain evidence="2 3">DNF00011</strain>
    </source>
</reference>
<evidence type="ECO:0000313" key="2">
    <source>
        <dbReference type="EMBL" id="KGF20189.1"/>
    </source>
</evidence>
<dbReference type="GO" id="GO:0004497">
    <property type="term" value="F:monooxygenase activity"/>
    <property type="evidence" value="ECO:0007669"/>
    <property type="project" value="UniProtKB-KW"/>
</dbReference>
<feature type="domain" description="ABM" evidence="1">
    <location>
        <begin position="3"/>
        <end position="93"/>
    </location>
</feature>
<dbReference type="Proteomes" id="UP000053528">
    <property type="component" value="Unassembled WGS sequence"/>
</dbReference>
<dbReference type="SUPFAM" id="SSF54909">
    <property type="entry name" value="Dimeric alpha+beta barrel"/>
    <property type="match status" value="1"/>
</dbReference>
<proteinExistence type="predicted"/>
<keyword evidence="2" id="KW-0560">Oxidoreductase</keyword>
<dbReference type="Gene3D" id="3.30.70.100">
    <property type="match status" value="1"/>
</dbReference>
<dbReference type="PROSITE" id="PS51725">
    <property type="entry name" value="ABM"/>
    <property type="match status" value="1"/>
</dbReference>
<evidence type="ECO:0000313" key="3">
    <source>
        <dbReference type="Proteomes" id="UP000053528"/>
    </source>
</evidence>
<dbReference type="PANTHER" id="PTHR34474:SF2">
    <property type="entry name" value="SIGNAL TRANSDUCTION PROTEIN TRAP"/>
    <property type="match status" value="1"/>
</dbReference>
<comment type="caution">
    <text evidence="2">The sequence shown here is derived from an EMBL/GenBank/DDBJ whole genome shotgun (WGS) entry which is preliminary data.</text>
</comment>